<comment type="caution">
    <text evidence="11">The sequence shown here is derived from an EMBL/GenBank/DDBJ whole genome shotgun (WGS) entry which is preliminary data.</text>
</comment>
<dbReference type="PANTHER" id="PTHR30193">
    <property type="entry name" value="ABC TRANSPORTER PERMEASE PROTEIN"/>
    <property type="match status" value="1"/>
</dbReference>
<evidence type="ECO:0000256" key="5">
    <source>
        <dbReference type="ARBA" id="ARBA00022989"/>
    </source>
</evidence>
<dbReference type="Gene3D" id="3.40.190.10">
    <property type="entry name" value="Periplasmic binding protein-like II"/>
    <property type="match status" value="1"/>
</dbReference>
<evidence type="ECO:0000256" key="3">
    <source>
        <dbReference type="ARBA" id="ARBA00022475"/>
    </source>
</evidence>
<dbReference type="GO" id="GO:0005886">
    <property type="term" value="C:plasma membrane"/>
    <property type="evidence" value="ECO:0007669"/>
    <property type="project" value="UniProtKB-SubCell"/>
</dbReference>
<protein>
    <submittedName>
        <fullName evidence="11">ABC transporter, substrate-binding protein</fullName>
    </submittedName>
</protein>
<dbReference type="Proteomes" id="UP000010931">
    <property type="component" value="Unassembled WGS sequence"/>
</dbReference>
<keyword evidence="2 7" id="KW-0813">Transport</keyword>
<feature type="transmembrane region" description="Helical" evidence="7">
    <location>
        <begin position="496"/>
        <end position="519"/>
    </location>
</feature>
<proteinExistence type="inferred from homology"/>
<keyword evidence="5 7" id="KW-1133">Transmembrane helix</keyword>
<name>L7FG03_STRT8</name>
<keyword evidence="12" id="KW-1185">Reference proteome</keyword>
<dbReference type="GO" id="GO:0055085">
    <property type="term" value="P:transmembrane transport"/>
    <property type="evidence" value="ECO:0007669"/>
    <property type="project" value="InterPro"/>
</dbReference>
<feature type="transmembrane region" description="Helical" evidence="7">
    <location>
        <begin position="655"/>
        <end position="675"/>
    </location>
</feature>
<gene>
    <name evidence="11" type="ORF">STRTUCAR8_04225</name>
</gene>
<evidence type="ECO:0000256" key="4">
    <source>
        <dbReference type="ARBA" id="ARBA00022692"/>
    </source>
</evidence>
<feature type="chain" id="PRO_5039162833" evidence="9">
    <location>
        <begin position="27"/>
        <end position="782"/>
    </location>
</feature>
<feature type="region of interest" description="Disordered" evidence="8">
    <location>
        <begin position="426"/>
        <end position="483"/>
    </location>
</feature>
<evidence type="ECO:0000313" key="11">
    <source>
        <dbReference type="EMBL" id="ELP70267.1"/>
    </source>
</evidence>
<dbReference type="AlphaFoldDB" id="L7FG03"/>
<accession>L7FG03</accession>
<feature type="transmembrane region" description="Helical" evidence="7">
    <location>
        <begin position="561"/>
        <end position="582"/>
    </location>
</feature>
<dbReference type="InterPro" id="IPR006059">
    <property type="entry name" value="SBP"/>
</dbReference>
<comment type="subcellular location">
    <subcellularLocation>
        <location evidence="1 7">Cell membrane</location>
        <topology evidence="1 7">Multi-pass membrane protein</topology>
    </subcellularLocation>
</comment>
<evidence type="ECO:0000256" key="2">
    <source>
        <dbReference type="ARBA" id="ARBA00022448"/>
    </source>
</evidence>
<feature type="transmembrane region" description="Helical" evidence="7">
    <location>
        <begin position="696"/>
        <end position="716"/>
    </location>
</feature>
<feature type="transmembrane region" description="Helical" evidence="7">
    <location>
        <begin position="755"/>
        <end position="774"/>
    </location>
</feature>
<feature type="signal peptide" evidence="9">
    <location>
        <begin position="1"/>
        <end position="26"/>
    </location>
</feature>
<dbReference type="InterPro" id="IPR000515">
    <property type="entry name" value="MetI-like"/>
</dbReference>
<dbReference type="Pfam" id="PF13416">
    <property type="entry name" value="SBP_bac_8"/>
    <property type="match status" value="1"/>
</dbReference>
<dbReference type="SUPFAM" id="SSF161098">
    <property type="entry name" value="MetI-like"/>
    <property type="match status" value="1"/>
</dbReference>
<dbReference type="PANTHER" id="PTHR30193:SF37">
    <property type="entry name" value="INNER MEMBRANE ABC TRANSPORTER PERMEASE PROTEIN YCJO"/>
    <property type="match status" value="1"/>
</dbReference>
<dbReference type="CDD" id="cd06261">
    <property type="entry name" value="TM_PBP2"/>
    <property type="match status" value="1"/>
</dbReference>
<keyword evidence="3" id="KW-1003">Cell membrane</keyword>
<dbReference type="PROSITE" id="PS51257">
    <property type="entry name" value="PROKAR_LIPOPROTEIN"/>
    <property type="match status" value="1"/>
</dbReference>
<dbReference type="EMBL" id="AEJB01000096">
    <property type="protein sequence ID" value="ELP70267.1"/>
    <property type="molecule type" value="Genomic_DNA"/>
</dbReference>
<keyword evidence="9" id="KW-0732">Signal</keyword>
<dbReference type="Pfam" id="PF00528">
    <property type="entry name" value="BPD_transp_1"/>
    <property type="match status" value="1"/>
</dbReference>
<organism evidence="11 12">
    <name type="scientific">Streptomyces turgidiscabies (strain Car8)</name>
    <dbReference type="NCBI Taxonomy" id="698760"/>
    <lineage>
        <taxon>Bacteria</taxon>
        <taxon>Bacillati</taxon>
        <taxon>Actinomycetota</taxon>
        <taxon>Actinomycetes</taxon>
        <taxon>Kitasatosporales</taxon>
        <taxon>Streptomycetaceae</taxon>
        <taxon>Streptomyces</taxon>
    </lineage>
</organism>
<evidence type="ECO:0000256" key="1">
    <source>
        <dbReference type="ARBA" id="ARBA00004651"/>
    </source>
</evidence>
<evidence type="ECO:0000256" key="9">
    <source>
        <dbReference type="SAM" id="SignalP"/>
    </source>
</evidence>
<feature type="domain" description="ABC transmembrane type-1" evidence="10">
    <location>
        <begin position="557"/>
        <end position="771"/>
    </location>
</feature>
<dbReference type="InterPro" id="IPR051393">
    <property type="entry name" value="ABC_transporter_permease"/>
</dbReference>
<keyword evidence="4 7" id="KW-0812">Transmembrane</keyword>
<evidence type="ECO:0000256" key="7">
    <source>
        <dbReference type="RuleBase" id="RU363032"/>
    </source>
</evidence>
<feature type="transmembrane region" description="Helical" evidence="7">
    <location>
        <begin position="594"/>
        <end position="617"/>
    </location>
</feature>
<reference evidence="11 12" key="1">
    <citation type="journal article" date="2011" name="Plasmid">
        <title>Streptomyces turgidiscabies Car8 contains a modular pathogenicity island that shares virulence genes with other actinobacterial plant pathogens.</title>
        <authorList>
            <person name="Huguet-Tapia J.C."/>
            <person name="Badger J.H."/>
            <person name="Loria R."/>
            <person name="Pettis G.S."/>
        </authorList>
    </citation>
    <scope>NUCLEOTIDE SEQUENCE [LARGE SCALE GENOMIC DNA]</scope>
    <source>
        <strain evidence="11 12">Car8</strain>
    </source>
</reference>
<sequence length="782" mass="85122">MRTSTRRSRRLMTLAVVATLTTGLLAGCADDSGDGSDDSSPNSGGGGGGGKTELTIGTFGVFGYKQAGLYDEYMKLHPDVSIKENVTTKTDVYWPKTLTRLQAGSGVDDIQAIEIGNIAEAVQTQADKFVDLGKEVDKSQWLDWKNAQATTKDGKQIGLGTDIGPMAICYRKDLFKKAGLETDRTKLAAQWAGDWSKFVGVGKDYMKKAPSGTKFVDSASSVYNAVLGGESERYYDKDGNAIWDKSTGVKTAWNAAMEVATSNMSAKLKQFEDPWVKAFSNATFATVACPAWMIGYIQEKSGESGKGNWDVAAAPTAANWGGAFVGVPTAGKHQKEAIELAKWLTAPEQQAKVFAKQASFPSAPSAYATLKPQAATVEYFSNAPITEIYAASAKTIPVQYFGVKDQPIGTAIADIGILQSSRRARALSRMGRGHERDQGRARPVTSSKQALAHPAPSAETAPGDQPGAVRGAQGRGKPPTGPGSWRSRLYRWDMKASPYAFITPFFLVFGAFGLVPLLYTGWYSLHNVQLSSLDHQTWVGLENYKNLWASDFFWNALKNTFTIGLISTVPQLLLALGIAHLLNYKLRGSTLWRVVMLTPYATSVAAATLVFTLLYTWDGGMINWLLHFVGVDAINWRESDWGGQFAVSSIVIWRWTGYNALIYLAAMQAIPTDLYESASLDGANRFQQFRHVTIPMLRPTILFTVVVSTIGATQLFGEPLLFGGSKGGSEHQYQTLGLYMYDQGWIIGNLGKASAIAWSMFLILLIVGAVNMLVNRRLRKSQ</sequence>
<comment type="similarity">
    <text evidence="7">Belongs to the binding-protein-dependent transport system permease family.</text>
</comment>
<evidence type="ECO:0000256" key="8">
    <source>
        <dbReference type="SAM" id="MobiDB-lite"/>
    </source>
</evidence>
<dbReference type="STRING" id="85558.T45_04192"/>
<evidence type="ECO:0000259" key="10">
    <source>
        <dbReference type="PROSITE" id="PS50928"/>
    </source>
</evidence>
<keyword evidence="6 7" id="KW-0472">Membrane</keyword>
<dbReference type="PROSITE" id="PS50928">
    <property type="entry name" value="ABC_TM1"/>
    <property type="match status" value="1"/>
</dbReference>
<evidence type="ECO:0000313" key="12">
    <source>
        <dbReference type="Proteomes" id="UP000010931"/>
    </source>
</evidence>
<dbReference type="Gene3D" id="1.10.3720.10">
    <property type="entry name" value="MetI-like"/>
    <property type="match status" value="1"/>
</dbReference>
<dbReference type="InterPro" id="IPR035906">
    <property type="entry name" value="MetI-like_sf"/>
</dbReference>
<evidence type="ECO:0000256" key="6">
    <source>
        <dbReference type="ARBA" id="ARBA00023136"/>
    </source>
</evidence>
<dbReference type="SUPFAM" id="SSF53850">
    <property type="entry name" value="Periplasmic binding protein-like II"/>
    <property type="match status" value="1"/>
</dbReference>
<dbReference type="PATRIC" id="fig|698760.3.peg.1088"/>